<evidence type="ECO:0000256" key="1">
    <source>
        <dbReference type="SAM" id="SignalP"/>
    </source>
</evidence>
<gene>
    <name evidence="2" type="ORF">PF011_g22056</name>
</gene>
<organism evidence="2 3">
    <name type="scientific">Phytophthora fragariae</name>
    <dbReference type="NCBI Taxonomy" id="53985"/>
    <lineage>
        <taxon>Eukaryota</taxon>
        <taxon>Sar</taxon>
        <taxon>Stramenopiles</taxon>
        <taxon>Oomycota</taxon>
        <taxon>Peronosporomycetes</taxon>
        <taxon>Peronosporales</taxon>
        <taxon>Peronosporaceae</taxon>
        <taxon>Phytophthora</taxon>
    </lineage>
</organism>
<name>A0A6A3IL37_9STRA</name>
<comment type="caution">
    <text evidence="2">The sequence shown here is derived from an EMBL/GenBank/DDBJ whole genome shotgun (WGS) entry which is preliminary data.</text>
</comment>
<evidence type="ECO:0008006" key="4">
    <source>
        <dbReference type="Google" id="ProtNLM"/>
    </source>
</evidence>
<proteinExistence type="predicted"/>
<accession>A0A6A3IL37</accession>
<feature type="signal peptide" evidence="1">
    <location>
        <begin position="1"/>
        <end position="27"/>
    </location>
</feature>
<reference evidence="2 3" key="1">
    <citation type="submission" date="2018-09" db="EMBL/GenBank/DDBJ databases">
        <title>Genomic investigation of the strawberry pathogen Phytophthora fragariae indicates pathogenicity is determined by transcriptional variation in three key races.</title>
        <authorList>
            <person name="Adams T.M."/>
            <person name="Armitage A.D."/>
            <person name="Sobczyk M.K."/>
            <person name="Bates H.J."/>
            <person name="Dunwell J.M."/>
            <person name="Nellist C.F."/>
            <person name="Harrison R.J."/>
        </authorList>
    </citation>
    <scope>NUCLEOTIDE SEQUENCE [LARGE SCALE GENOMIC DNA]</scope>
    <source>
        <strain evidence="2 3">SCRP245</strain>
    </source>
</reference>
<protein>
    <recommendedName>
        <fullName evidence="4">RxLR effector protein</fullName>
    </recommendedName>
</protein>
<dbReference type="AlphaFoldDB" id="A0A6A3IL37"/>
<feature type="chain" id="PRO_5025470556" description="RxLR effector protein" evidence="1">
    <location>
        <begin position="28"/>
        <end position="81"/>
    </location>
</feature>
<dbReference type="Proteomes" id="UP000460718">
    <property type="component" value="Unassembled WGS sequence"/>
</dbReference>
<evidence type="ECO:0000313" key="2">
    <source>
        <dbReference type="EMBL" id="KAE8981348.1"/>
    </source>
</evidence>
<dbReference type="EMBL" id="QXFW01002164">
    <property type="protein sequence ID" value="KAE8981348.1"/>
    <property type="molecule type" value="Genomic_DNA"/>
</dbReference>
<keyword evidence="1" id="KW-0732">Signal</keyword>
<evidence type="ECO:0000313" key="3">
    <source>
        <dbReference type="Proteomes" id="UP000460718"/>
    </source>
</evidence>
<sequence length="81" mass="8586">MSSSRRNISRSASVVFLNSLIATAALSQVPLNTFPNPPVPISVPHVRSFGLMRHGWTEISQSSASPNCKSAKLSLISCCGS</sequence>